<dbReference type="InterPro" id="IPR004606">
    <property type="entry name" value="Mop_domain"/>
</dbReference>
<protein>
    <submittedName>
        <fullName evidence="13">Molybdate transport system ATP-binding protein</fullName>
    </submittedName>
</protein>
<dbReference type="SMART" id="SM00382">
    <property type="entry name" value="AAA"/>
    <property type="match status" value="1"/>
</dbReference>
<evidence type="ECO:0000256" key="7">
    <source>
        <dbReference type="ARBA" id="ARBA00022840"/>
    </source>
</evidence>
<keyword evidence="14" id="KW-1185">Reference proteome</keyword>
<comment type="caution">
    <text evidence="13">The sequence shown here is derived from an EMBL/GenBank/DDBJ whole genome shotgun (WGS) entry which is preliminary data.</text>
</comment>
<dbReference type="GO" id="GO:0005524">
    <property type="term" value="F:ATP binding"/>
    <property type="evidence" value="ECO:0007669"/>
    <property type="project" value="UniProtKB-KW"/>
</dbReference>
<dbReference type="InterPro" id="IPR003593">
    <property type="entry name" value="AAA+_ATPase"/>
</dbReference>
<dbReference type="AlphaFoldDB" id="A0A7W8U9V8"/>
<dbReference type="PANTHER" id="PTHR43514:SF4">
    <property type="entry name" value="ABC TRANSPORTER I FAMILY MEMBER 10"/>
    <property type="match status" value="1"/>
</dbReference>
<evidence type="ECO:0000259" key="11">
    <source>
        <dbReference type="PROSITE" id="PS50893"/>
    </source>
</evidence>
<dbReference type="InterPro" id="IPR008995">
    <property type="entry name" value="Mo/tungstate-bd_C_term_dom"/>
</dbReference>
<dbReference type="GO" id="GO:0016887">
    <property type="term" value="F:ATP hydrolysis activity"/>
    <property type="evidence" value="ECO:0007669"/>
    <property type="project" value="InterPro"/>
</dbReference>
<evidence type="ECO:0000256" key="1">
    <source>
        <dbReference type="ARBA" id="ARBA00005417"/>
    </source>
</evidence>
<dbReference type="PROSITE" id="PS51866">
    <property type="entry name" value="MOP"/>
    <property type="match status" value="1"/>
</dbReference>
<dbReference type="GO" id="GO:0016020">
    <property type="term" value="C:membrane"/>
    <property type="evidence" value="ECO:0007669"/>
    <property type="project" value="InterPro"/>
</dbReference>
<organism evidence="13 14">
    <name type="scientific">Rhizobium giardinii</name>
    <dbReference type="NCBI Taxonomy" id="56731"/>
    <lineage>
        <taxon>Bacteria</taxon>
        <taxon>Pseudomonadati</taxon>
        <taxon>Pseudomonadota</taxon>
        <taxon>Alphaproteobacteria</taxon>
        <taxon>Hyphomicrobiales</taxon>
        <taxon>Rhizobiaceae</taxon>
        <taxon>Rhizobium/Agrobacterium group</taxon>
        <taxon>Rhizobium</taxon>
    </lineage>
</organism>
<evidence type="ECO:0000313" key="14">
    <source>
        <dbReference type="Proteomes" id="UP000585507"/>
    </source>
</evidence>
<dbReference type="Proteomes" id="UP000585507">
    <property type="component" value="Unassembled WGS sequence"/>
</dbReference>
<dbReference type="Pfam" id="PF00005">
    <property type="entry name" value="ABC_tran"/>
    <property type="match status" value="1"/>
</dbReference>
<dbReference type="SUPFAM" id="SSF52540">
    <property type="entry name" value="P-loop containing nucleoside triphosphate hydrolases"/>
    <property type="match status" value="1"/>
</dbReference>
<dbReference type="Gene3D" id="2.40.50.100">
    <property type="match status" value="1"/>
</dbReference>
<feature type="domain" description="ABC transporter" evidence="11">
    <location>
        <begin position="1"/>
        <end position="233"/>
    </location>
</feature>
<dbReference type="GO" id="GO:0140359">
    <property type="term" value="F:ABC-type transporter activity"/>
    <property type="evidence" value="ECO:0007669"/>
    <property type="project" value="InterPro"/>
</dbReference>
<keyword evidence="5" id="KW-0997">Cell inner membrane</keyword>
<proteinExistence type="inferred from homology"/>
<keyword evidence="3" id="KW-1003">Cell membrane</keyword>
<dbReference type="GO" id="GO:0015098">
    <property type="term" value="F:molybdate ion transmembrane transporter activity"/>
    <property type="evidence" value="ECO:0007669"/>
    <property type="project" value="InterPro"/>
</dbReference>
<dbReference type="InterPro" id="IPR005116">
    <property type="entry name" value="Transp-assoc_OB_typ1"/>
</dbReference>
<dbReference type="Pfam" id="PF03459">
    <property type="entry name" value="TOBE"/>
    <property type="match status" value="1"/>
</dbReference>
<dbReference type="InterPro" id="IPR027417">
    <property type="entry name" value="P-loop_NTPase"/>
</dbReference>
<evidence type="ECO:0000313" key="13">
    <source>
        <dbReference type="EMBL" id="MBB5535481.1"/>
    </source>
</evidence>
<accession>A0A7W8U9V8</accession>
<name>A0A7W8U9V8_9HYPH</name>
<dbReference type="NCBIfam" id="TIGR02142">
    <property type="entry name" value="modC_ABC"/>
    <property type="match status" value="1"/>
</dbReference>
<evidence type="ECO:0000256" key="10">
    <source>
        <dbReference type="PROSITE-ProRule" id="PRU01213"/>
    </source>
</evidence>
<dbReference type="SUPFAM" id="SSF50331">
    <property type="entry name" value="MOP-like"/>
    <property type="match status" value="1"/>
</dbReference>
<dbReference type="InterPro" id="IPR003439">
    <property type="entry name" value="ABC_transporter-like_ATP-bd"/>
</dbReference>
<evidence type="ECO:0000256" key="9">
    <source>
        <dbReference type="ARBA" id="ARBA00023136"/>
    </source>
</evidence>
<gene>
    <name evidence="13" type="ORF">GGD55_002175</name>
</gene>
<evidence type="ECO:0000256" key="2">
    <source>
        <dbReference type="ARBA" id="ARBA00022448"/>
    </source>
</evidence>
<evidence type="ECO:0000259" key="12">
    <source>
        <dbReference type="PROSITE" id="PS51866"/>
    </source>
</evidence>
<keyword evidence="8" id="KW-1278">Translocase</keyword>
<evidence type="ECO:0000256" key="6">
    <source>
        <dbReference type="ARBA" id="ARBA00022741"/>
    </source>
</evidence>
<dbReference type="EMBL" id="JACHBK010000004">
    <property type="protein sequence ID" value="MBB5535481.1"/>
    <property type="molecule type" value="Genomic_DNA"/>
</dbReference>
<keyword evidence="7 13" id="KW-0067">ATP-binding</keyword>
<dbReference type="InterPro" id="IPR011868">
    <property type="entry name" value="ModC_ABC_ATP-bd"/>
</dbReference>
<dbReference type="InterPro" id="IPR050334">
    <property type="entry name" value="Molybdenum_import_ModC"/>
</dbReference>
<dbReference type="RefSeq" id="WP_018328056.1">
    <property type="nucleotide sequence ID" value="NZ_JACHBK010000004.1"/>
</dbReference>
<keyword evidence="9" id="KW-0472">Membrane</keyword>
<feature type="domain" description="Mop" evidence="12">
    <location>
        <begin position="291"/>
        <end position="355"/>
    </location>
</feature>
<dbReference type="PANTHER" id="PTHR43514">
    <property type="entry name" value="ABC TRANSPORTER I FAMILY MEMBER 10"/>
    <property type="match status" value="1"/>
</dbReference>
<evidence type="ECO:0000256" key="8">
    <source>
        <dbReference type="ARBA" id="ARBA00022967"/>
    </source>
</evidence>
<evidence type="ECO:0000256" key="5">
    <source>
        <dbReference type="ARBA" id="ARBA00022519"/>
    </source>
</evidence>
<keyword evidence="4 10" id="KW-0500">Molybdenum</keyword>
<dbReference type="PROSITE" id="PS50893">
    <property type="entry name" value="ABC_TRANSPORTER_2"/>
    <property type="match status" value="1"/>
</dbReference>
<dbReference type="PROSITE" id="PS00211">
    <property type="entry name" value="ABC_TRANSPORTER_1"/>
    <property type="match status" value="1"/>
</dbReference>
<dbReference type="Gene3D" id="3.40.50.300">
    <property type="entry name" value="P-loop containing nucleotide triphosphate hydrolases"/>
    <property type="match status" value="1"/>
</dbReference>
<keyword evidence="2" id="KW-0813">Transport</keyword>
<evidence type="ECO:0000256" key="3">
    <source>
        <dbReference type="ARBA" id="ARBA00022475"/>
    </source>
</evidence>
<dbReference type="InterPro" id="IPR017871">
    <property type="entry name" value="ABC_transporter-like_CS"/>
</dbReference>
<sequence length="355" mass="38190">MSLEVAIRHRLGAFSVTAAFSADKGVTALFGRSGSGKTSLINIIAGLLRPEDGRLTFNGDVLVDSEARIFVPPHKRRFGYVFQEARLFPHLNVRRNLGYGRWFARHAGEGADFDRIVDLLGIAALLNRAPANLSGGEKQRVAIGRALLSSPRLLLMDEPLAALDEERKAEILPYLERLRDETAIPIVYVSHSVVEVARLANRVIVLENGRISASGDAATILSAPSPAISRREAGTLIEGTVETSDVSHQITIVRAGTLRIQVPHLEAPAGKPVRLHIAARDVMLATSRPEGLSALNILPGTIVGIGQAEHGMVDVRLDCGGVTILSRVTTLSRDLLRLQAGKPVHAVIKSVALDL</sequence>
<evidence type="ECO:0000256" key="4">
    <source>
        <dbReference type="ARBA" id="ARBA00022505"/>
    </source>
</evidence>
<keyword evidence="6" id="KW-0547">Nucleotide-binding</keyword>
<reference evidence="13 14" key="1">
    <citation type="submission" date="2020-08" db="EMBL/GenBank/DDBJ databases">
        <title>Genomic Encyclopedia of Type Strains, Phase IV (KMG-V): Genome sequencing to study the core and pangenomes of soil and plant-associated prokaryotes.</title>
        <authorList>
            <person name="Whitman W."/>
        </authorList>
    </citation>
    <scope>NUCLEOTIDE SEQUENCE [LARGE SCALE GENOMIC DNA]</scope>
    <source>
        <strain evidence="13 14">SEMIA 4084</strain>
    </source>
</reference>
<comment type="similarity">
    <text evidence="1">Belongs to the ABC transporter superfamily.</text>
</comment>